<evidence type="ECO:0008006" key="3">
    <source>
        <dbReference type="Google" id="ProtNLM"/>
    </source>
</evidence>
<evidence type="ECO:0000313" key="2">
    <source>
        <dbReference type="Proteomes" id="UP000292298"/>
    </source>
</evidence>
<dbReference type="Gene3D" id="2.60.120.1140">
    <property type="entry name" value="Protein of unknown function DUF192"/>
    <property type="match status" value="1"/>
</dbReference>
<organism evidence="1 2">
    <name type="scientific">Spiribacter vilamensis</name>
    <dbReference type="NCBI Taxonomy" id="531306"/>
    <lineage>
        <taxon>Bacteria</taxon>
        <taxon>Pseudomonadati</taxon>
        <taxon>Pseudomonadota</taxon>
        <taxon>Gammaproteobacteria</taxon>
        <taxon>Chromatiales</taxon>
        <taxon>Ectothiorhodospiraceae</taxon>
        <taxon>Spiribacter</taxon>
    </lineage>
</organism>
<keyword evidence="2" id="KW-1185">Reference proteome</keyword>
<dbReference type="OrthoDB" id="9813379at2"/>
<comment type="caution">
    <text evidence="1">The sequence shown here is derived from an EMBL/GenBank/DDBJ whole genome shotgun (WGS) entry which is preliminary data.</text>
</comment>
<protein>
    <recommendedName>
        <fullName evidence="3">DUF192 domain-containing protein</fullName>
    </recommendedName>
</protein>
<name>A0A4Q8D006_9GAMM</name>
<dbReference type="EMBL" id="SHLI01000001">
    <property type="protein sequence ID" value="RZU98636.1"/>
    <property type="molecule type" value="Genomic_DNA"/>
</dbReference>
<dbReference type="InterPro" id="IPR038695">
    <property type="entry name" value="Saro_0823-like_sf"/>
</dbReference>
<dbReference type="AlphaFoldDB" id="A0A4Q8D006"/>
<gene>
    <name evidence="1" type="ORF">EV698_0891</name>
</gene>
<accession>A0A4Q8D006</accession>
<sequence>MSPPVADQSTIALPMETGVLRIRITLADRFLPRLIGLLGQATPPPPGTGLLLISRGGVHTVGMRYPIDILALDRTLTILRVHHAVAPGRFLRAPRGTGATLELAAHSVPPGLIGHRFHSEEDLA</sequence>
<proteinExistence type="predicted"/>
<dbReference type="Proteomes" id="UP000292298">
    <property type="component" value="Unassembled WGS sequence"/>
</dbReference>
<evidence type="ECO:0000313" key="1">
    <source>
        <dbReference type="EMBL" id="RZU98636.1"/>
    </source>
</evidence>
<dbReference type="RefSeq" id="WP_130502930.1">
    <property type="nucleotide sequence ID" value="NZ_SHLI01000001.1"/>
</dbReference>
<reference evidence="1 2" key="1">
    <citation type="submission" date="2019-02" db="EMBL/GenBank/DDBJ databases">
        <title>Genomic Encyclopedia of Type Strains, Phase IV (KMG-IV): sequencing the most valuable type-strain genomes for metagenomic binning, comparative biology and taxonomic classification.</title>
        <authorList>
            <person name="Goeker M."/>
        </authorList>
    </citation>
    <scope>NUCLEOTIDE SEQUENCE [LARGE SCALE GENOMIC DNA]</scope>
    <source>
        <strain evidence="1 2">DSM 21056</strain>
    </source>
</reference>